<feature type="compositionally biased region" description="Basic and acidic residues" evidence="13">
    <location>
        <begin position="64"/>
        <end position="75"/>
    </location>
</feature>
<feature type="region of interest" description="Disordered" evidence="13">
    <location>
        <begin position="59"/>
        <end position="82"/>
    </location>
</feature>
<keyword evidence="12" id="KW-0899">Viral immunoevasion</keyword>
<evidence type="ECO:0000256" key="11">
    <source>
        <dbReference type="ARBA" id="ARBA00023260"/>
    </source>
</evidence>
<evidence type="ECO:0000256" key="5">
    <source>
        <dbReference type="ARBA" id="ARBA00022581"/>
    </source>
</evidence>
<reference evidence="16 17" key="2">
    <citation type="journal article" date="2005" name="Arch. Virol.">
        <title>Completion of the full-length genome sequence of Menangle virus: characterisation of the polymerase gene and genomic 5' trailer region.</title>
        <authorList>
            <person name="Bowden T.R."/>
            <person name="Boyle D.B."/>
        </authorList>
    </citation>
    <scope>NUCLEOTIDE SEQUENCE [LARGE SCALE GENOMIC DNA]</scope>
</reference>
<dbReference type="InterPro" id="IPR024279">
    <property type="entry name" value="Paramyx_V_Zn-bd"/>
</dbReference>
<dbReference type="EMBL" id="AF326114">
    <property type="protein sequence ID" value="AAK62279.1"/>
    <property type="molecule type" value="Genomic_RNA"/>
</dbReference>
<keyword evidence="10" id="KW-0922">Interferon antiviral system evasion</keyword>
<comment type="similarity">
    <text evidence="2">Belongs to the paramyxoviruses V protein family.</text>
</comment>
<evidence type="ECO:0000256" key="8">
    <source>
        <dbReference type="ARBA" id="ARBA00022830"/>
    </source>
</evidence>
<keyword evidence="11" id="KW-1089">Inhibition of host MDA5 by virus</keyword>
<name>Q91MK2_9MONO</name>
<gene>
    <name evidence="16" type="primary">V/P</name>
</gene>
<evidence type="ECO:0000259" key="14">
    <source>
        <dbReference type="Pfam" id="PF13008"/>
    </source>
</evidence>
<evidence type="ECO:0000256" key="10">
    <source>
        <dbReference type="ARBA" id="ARBA00023258"/>
    </source>
</evidence>
<feature type="domain" description="Paramyxovirinae protein V zinc-binding" evidence="14">
    <location>
        <begin position="172"/>
        <end position="214"/>
    </location>
</feature>
<dbReference type="GO" id="GO:0039554">
    <property type="term" value="P:symbiont-mediated suppression of host cytoplasmic pattern recognition receptor signaling pathway via inhibition of MDA-5 activity"/>
    <property type="evidence" value="ECO:0007669"/>
    <property type="project" value="UniProtKB-KW"/>
</dbReference>
<evidence type="ECO:0000256" key="9">
    <source>
        <dbReference type="ARBA" id="ARBA00022833"/>
    </source>
</evidence>
<keyword evidence="5" id="KW-0945">Host-virus interaction</keyword>
<dbReference type="GO" id="GO:0043657">
    <property type="term" value="C:host cell"/>
    <property type="evidence" value="ECO:0007669"/>
    <property type="project" value="UniProtKB-SubCell"/>
</dbReference>
<comment type="subcellular location">
    <subcellularLocation>
        <location evidence="1">Host cell</location>
    </subcellularLocation>
</comment>
<keyword evidence="4" id="KW-0691">RNA editing</keyword>
<evidence type="ECO:0000259" key="15">
    <source>
        <dbReference type="Pfam" id="PF14313"/>
    </source>
</evidence>
<evidence type="ECO:0000256" key="1">
    <source>
        <dbReference type="ARBA" id="ARBA00004340"/>
    </source>
</evidence>
<dbReference type="Proteomes" id="UP000148233">
    <property type="component" value="Segment"/>
</dbReference>
<evidence type="ECO:0000313" key="17">
    <source>
        <dbReference type="Proteomes" id="UP000148233"/>
    </source>
</evidence>
<accession>Q91MK2</accession>
<dbReference type="Pfam" id="PF13008">
    <property type="entry name" value="zf-Paramyx-P"/>
    <property type="match status" value="1"/>
</dbReference>
<dbReference type="Pfam" id="PF14313">
    <property type="entry name" value="Soyouz_module"/>
    <property type="match status" value="1"/>
</dbReference>
<evidence type="ECO:0000256" key="7">
    <source>
        <dbReference type="ARBA" id="ARBA00022723"/>
    </source>
</evidence>
<proteinExistence type="inferred from homology"/>
<evidence type="ECO:0000256" key="13">
    <source>
        <dbReference type="SAM" id="MobiDB-lite"/>
    </source>
</evidence>
<sequence length="227" mass="25077">MDNPPSDAEISAWIDKGLDTVEHFLSVATDPARSLGKSTIKPGKTQELIRSAEKLAGAVVQGGEKGDRDNAKKEVTTAAPEPAVRGKVRPIDVEPSDNTYEEVIPSENSKLIPPVTPKKPPRHKDRIMSMMPLQSDKQLTESMESQVFKRGKGFETWPKRHRTGGHRREIAIDWIGGRPRVTEWCNPICHPISQSTFRGSCRCGNCPGICSLCERDYTLLTDSGDSD</sequence>
<evidence type="ECO:0000256" key="6">
    <source>
        <dbReference type="ARBA" id="ARBA00022632"/>
    </source>
</evidence>
<reference evidence="16 17" key="1">
    <citation type="journal article" date="2001" name="Virology">
        <title>Molecular characterization of Menangle virus, a novel paramyxovirus which infects pigs, fruit bats, and humans.</title>
        <authorList>
            <person name="Bowden T.R."/>
            <person name="Westenberg M."/>
            <person name="Wang L.F."/>
            <person name="Eaton B.T."/>
            <person name="Boyle D.B."/>
        </authorList>
    </citation>
    <scope>NUCLEOTIDE SEQUENCE [LARGE SCALE GENOMIC DNA]</scope>
</reference>
<organism evidence="16 17">
    <name type="scientific">Menangle virus</name>
    <dbReference type="NCBI Taxonomy" id="152219"/>
    <lineage>
        <taxon>Viruses</taxon>
        <taxon>Riboviria</taxon>
        <taxon>Orthornavirae</taxon>
        <taxon>Negarnaviricota</taxon>
        <taxon>Haploviricotina</taxon>
        <taxon>Monjiviricetes</taxon>
        <taxon>Mononegavirales</taxon>
        <taxon>Paramyxoviridae</taxon>
        <taxon>Rubulavirinae</taxon>
        <taxon>Pararubulavirus</taxon>
        <taxon>Pararubulavirus menangleense</taxon>
    </lineage>
</organism>
<evidence type="ECO:0000256" key="2">
    <source>
        <dbReference type="ARBA" id="ARBA00005355"/>
    </source>
</evidence>
<keyword evidence="9" id="KW-0862">Zinc</keyword>
<protein>
    <submittedName>
        <fullName evidence="16">V protein</fullName>
    </submittedName>
</protein>
<dbReference type="GO" id="GO:0046872">
    <property type="term" value="F:metal ion binding"/>
    <property type="evidence" value="ECO:0007669"/>
    <property type="project" value="UniProtKB-KW"/>
</dbReference>
<feature type="domain" description="Phosphoprotein P soyouz module" evidence="15">
    <location>
        <begin position="2"/>
        <end position="56"/>
    </location>
</feature>
<evidence type="ECO:0000313" key="16">
    <source>
        <dbReference type="EMBL" id="AAK62279.1"/>
    </source>
</evidence>
<evidence type="ECO:0000256" key="3">
    <source>
        <dbReference type="ARBA" id="ARBA00022482"/>
    </source>
</evidence>
<evidence type="ECO:0000256" key="4">
    <source>
        <dbReference type="ARBA" id="ARBA00022495"/>
    </source>
</evidence>
<keyword evidence="3" id="KW-1113">Inhibition of host RLR pathway by virus</keyword>
<dbReference type="GO" id="GO:0039502">
    <property type="term" value="P:symbiont-mediated suppression of host type I interferon-mediated signaling pathway"/>
    <property type="evidence" value="ECO:0007669"/>
    <property type="project" value="UniProtKB-KW"/>
</dbReference>
<dbReference type="Gene3D" id="4.10.80.340">
    <property type="match status" value="1"/>
</dbReference>
<keyword evidence="6" id="KW-1090">Inhibition of host innate immune response by virus</keyword>
<keyword evidence="7" id="KW-0479">Metal-binding</keyword>
<evidence type="ECO:0000256" key="12">
    <source>
        <dbReference type="ARBA" id="ARBA00023280"/>
    </source>
</evidence>
<keyword evidence="8" id="KW-1114">Inhibition of host interferon signaling pathway by virus</keyword>
<dbReference type="InterPro" id="IPR025909">
    <property type="entry name" value="Soyouz_module"/>
</dbReference>